<keyword evidence="2" id="KW-0812">Transmembrane</keyword>
<keyword evidence="2" id="KW-1133">Transmembrane helix</keyword>
<reference evidence="3" key="1">
    <citation type="submission" date="2020-11" db="EMBL/GenBank/DDBJ databases">
        <authorList>
            <consortium name="DOE Joint Genome Institute"/>
            <person name="Ahrendt S."/>
            <person name="Riley R."/>
            <person name="Andreopoulos W."/>
            <person name="Labutti K."/>
            <person name="Pangilinan J."/>
            <person name="Ruiz-Duenas F.J."/>
            <person name="Barrasa J.M."/>
            <person name="Sanchez-Garcia M."/>
            <person name="Camarero S."/>
            <person name="Miyauchi S."/>
            <person name="Serrano A."/>
            <person name="Linde D."/>
            <person name="Babiker R."/>
            <person name="Drula E."/>
            <person name="Ayuso-Fernandez I."/>
            <person name="Pacheco R."/>
            <person name="Padilla G."/>
            <person name="Ferreira P."/>
            <person name="Barriuso J."/>
            <person name="Kellner H."/>
            <person name="Castanera R."/>
            <person name="Alfaro M."/>
            <person name="Ramirez L."/>
            <person name="Pisabarro A.G."/>
            <person name="Kuo A."/>
            <person name="Tritt A."/>
            <person name="Lipzen A."/>
            <person name="He G."/>
            <person name="Yan M."/>
            <person name="Ng V."/>
            <person name="Cullen D."/>
            <person name="Martin F."/>
            <person name="Rosso M.-N."/>
            <person name="Henrissat B."/>
            <person name="Hibbett D."/>
            <person name="Martinez A.T."/>
            <person name="Grigoriev I.V."/>
        </authorList>
    </citation>
    <scope>NUCLEOTIDE SEQUENCE</scope>
    <source>
        <strain evidence="3">AH 40177</strain>
    </source>
</reference>
<evidence type="ECO:0000256" key="2">
    <source>
        <dbReference type="SAM" id="Phobius"/>
    </source>
</evidence>
<keyword evidence="4" id="KW-1185">Reference proteome</keyword>
<keyword evidence="1" id="KW-0175">Coiled coil</keyword>
<protein>
    <submittedName>
        <fullName evidence="3">Uncharacterized protein</fullName>
    </submittedName>
</protein>
<evidence type="ECO:0000313" key="3">
    <source>
        <dbReference type="EMBL" id="KAF9059148.1"/>
    </source>
</evidence>
<keyword evidence="2" id="KW-0472">Membrane</keyword>
<accession>A0A9P5TZ70</accession>
<feature type="transmembrane region" description="Helical" evidence="2">
    <location>
        <begin position="262"/>
        <end position="285"/>
    </location>
</feature>
<feature type="coiled-coil region" evidence="1">
    <location>
        <begin position="161"/>
        <end position="217"/>
    </location>
</feature>
<dbReference type="EMBL" id="JADNRY010000322">
    <property type="protein sequence ID" value="KAF9059148.1"/>
    <property type="molecule type" value="Genomic_DNA"/>
</dbReference>
<evidence type="ECO:0000256" key="1">
    <source>
        <dbReference type="SAM" id="Coils"/>
    </source>
</evidence>
<dbReference type="OrthoDB" id="3059742at2759"/>
<feature type="coiled-coil region" evidence="1">
    <location>
        <begin position="290"/>
        <end position="327"/>
    </location>
</feature>
<dbReference type="SUPFAM" id="SSF58100">
    <property type="entry name" value="Bacterial hemolysins"/>
    <property type="match status" value="1"/>
</dbReference>
<dbReference type="Gene3D" id="1.20.1170.10">
    <property type="match status" value="1"/>
</dbReference>
<organism evidence="3 4">
    <name type="scientific">Rhodocollybia butyracea</name>
    <dbReference type="NCBI Taxonomy" id="206335"/>
    <lineage>
        <taxon>Eukaryota</taxon>
        <taxon>Fungi</taxon>
        <taxon>Dikarya</taxon>
        <taxon>Basidiomycota</taxon>
        <taxon>Agaricomycotina</taxon>
        <taxon>Agaricomycetes</taxon>
        <taxon>Agaricomycetidae</taxon>
        <taxon>Agaricales</taxon>
        <taxon>Marasmiineae</taxon>
        <taxon>Omphalotaceae</taxon>
        <taxon>Rhodocollybia</taxon>
    </lineage>
</organism>
<name>A0A9P5TZ70_9AGAR</name>
<evidence type="ECO:0000313" key="4">
    <source>
        <dbReference type="Proteomes" id="UP000772434"/>
    </source>
</evidence>
<dbReference type="Proteomes" id="UP000772434">
    <property type="component" value="Unassembled WGS sequence"/>
</dbReference>
<sequence>MAPKLATPQEKREFLLAAIQTLRDDPLLKETFETKYSEKLKEVTMQTMEDDLSQISDILVGIQKEFTNVSGTLRRFDRGGYRKKKADGSSGGESIRPLETEWAAFRTRFDQLLASSRETANNASAQATHYETVILKLVMNAGEKDDKKDILTELDDFIKGVREFEEASKTFGTEIDDLRNEIKLFEVDMDIAINDATAENQQEIEEVKNCIKNVETEIGRYQTTATVGWISLGVGAVTGVATGAVVGGGVALGLLAMTPVGWVVAGGVAIAAGIAFIGGIVAGIIGEIKKAKSESERVELNKQLKALEAKKKELETLKVLFTKAEGEIDELYEHLGVVISIWRIFDNEAVKLKTSLKKIQTTESYAVLRQTVLNAQAEFEILRQHLDKYATQVDTRTKKRVRAT</sequence>
<feature type="transmembrane region" description="Helical" evidence="2">
    <location>
        <begin position="229"/>
        <end position="256"/>
    </location>
</feature>
<proteinExistence type="predicted"/>
<dbReference type="AlphaFoldDB" id="A0A9P5TZ70"/>
<gene>
    <name evidence="3" type="ORF">BDP27DRAFT_1502459</name>
</gene>
<comment type="caution">
    <text evidence="3">The sequence shown here is derived from an EMBL/GenBank/DDBJ whole genome shotgun (WGS) entry which is preliminary data.</text>
</comment>